<dbReference type="InParanoid" id="A0A067P3G3"/>
<feature type="compositionally biased region" description="Polar residues" evidence="1">
    <location>
        <begin position="175"/>
        <end position="187"/>
    </location>
</feature>
<proteinExistence type="predicted"/>
<dbReference type="AlphaFoldDB" id="A0A067P3G3"/>
<accession>A0A067P3G3</accession>
<dbReference type="VEuPathDB" id="FungiDB:PLEOSDRAFT_172328"/>
<evidence type="ECO:0000313" key="2">
    <source>
        <dbReference type="EMBL" id="KDQ33785.1"/>
    </source>
</evidence>
<dbReference type="HOGENOM" id="CLU_1390757_0_0_1"/>
<name>A0A067P3G3_PLEO1</name>
<feature type="compositionally biased region" description="Polar residues" evidence="1">
    <location>
        <begin position="137"/>
        <end position="151"/>
    </location>
</feature>
<sequence>MSVESKAVNTLRMAKEASFNKTQLCKLATETYTMTQIISSRALPIGNGEWEKEARKIRWASDSRIVKVANFVASYTSRSSFSQFLLIGMAASEIRMHNKEVQKLLDWFQVHERRRPETTPNHDPRAADVPPPEVPRPSQSTNSQQTGQPSMKNMVIIHKQTVYIDSGNKNTATVDGLRNDTSASSHQGRAIYNYIN</sequence>
<organism evidence="2 3">
    <name type="scientific">Pleurotus ostreatus (strain PC15)</name>
    <name type="common">Oyster mushroom</name>
    <dbReference type="NCBI Taxonomy" id="1137138"/>
    <lineage>
        <taxon>Eukaryota</taxon>
        <taxon>Fungi</taxon>
        <taxon>Dikarya</taxon>
        <taxon>Basidiomycota</taxon>
        <taxon>Agaricomycotina</taxon>
        <taxon>Agaricomycetes</taxon>
        <taxon>Agaricomycetidae</taxon>
        <taxon>Agaricales</taxon>
        <taxon>Pleurotineae</taxon>
        <taxon>Pleurotaceae</taxon>
        <taxon>Pleurotus</taxon>
    </lineage>
</organism>
<evidence type="ECO:0000313" key="3">
    <source>
        <dbReference type="Proteomes" id="UP000027073"/>
    </source>
</evidence>
<feature type="region of interest" description="Disordered" evidence="1">
    <location>
        <begin position="175"/>
        <end position="196"/>
    </location>
</feature>
<feature type="region of interest" description="Disordered" evidence="1">
    <location>
        <begin position="115"/>
        <end position="151"/>
    </location>
</feature>
<feature type="compositionally biased region" description="Basic and acidic residues" evidence="1">
    <location>
        <begin position="115"/>
        <end position="126"/>
    </location>
</feature>
<reference evidence="3" key="1">
    <citation type="journal article" date="2014" name="Proc. Natl. Acad. Sci. U.S.A.">
        <title>Extensive sampling of basidiomycete genomes demonstrates inadequacy of the white-rot/brown-rot paradigm for wood decay fungi.</title>
        <authorList>
            <person name="Riley R."/>
            <person name="Salamov A.A."/>
            <person name="Brown D.W."/>
            <person name="Nagy L.G."/>
            <person name="Floudas D."/>
            <person name="Held B.W."/>
            <person name="Levasseur A."/>
            <person name="Lombard V."/>
            <person name="Morin E."/>
            <person name="Otillar R."/>
            <person name="Lindquist E.A."/>
            <person name="Sun H."/>
            <person name="LaButti K.M."/>
            <person name="Schmutz J."/>
            <person name="Jabbour D."/>
            <person name="Luo H."/>
            <person name="Baker S.E."/>
            <person name="Pisabarro A.G."/>
            <person name="Walton J.D."/>
            <person name="Blanchette R.A."/>
            <person name="Henrissat B."/>
            <person name="Martin F."/>
            <person name="Cullen D."/>
            <person name="Hibbett D.S."/>
            <person name="Grigoriev I.V."/>
        </authorList>
    </citation>
    <scope>NUCLEOTIDE SEQUENCE [LARGE SCALE GENOMIC DNA]</scope>
    <source>
        <strain evidence="3">PC15</strain>
    </source>
</reference>
<evidence type="ECO:0000256" key="1">
    <source>
        <dbReference type="SAM" id="MobiDB-lite"/>
    </source>
</evidence>
<dbReference type="Proteomes" id="UP000027073">
    <property type="component" value="Unassembled WGS sequence"/>
</dbReference>
<protein>
    <submittedName>
        <fullName evidence="2">Uncharacterized protein</fullName>
    </submittedName>
</protein>
<gene>
    <name evidence="2" type="ORF">PLEOSDRAFT_172328</name>
</gene>
<dbReference type="EMBL" id="KL198004">
    <property type="protein sequence ID" value="KDQ33785.1"/>
    <property type="molecule type" value="Genomic_DNA"/>
</dbReference>